<accession>A0A3S4YFP0</accession>
<dbReference type="Proteomes" id="UP000286701">
    <property type="component" value="Unassembled WGS sequence"/>
</dbReference>
<reference evidence="1 2" key="1">
    <citation type="submission" date="2019-01" db="EMBL/GenBank/DDBJ databases">
        <title>Mucilaginibacter antarcticum sp. nov., isolated from antarctic soil.</title>
        <authorList>
            <person name="Yan Y.-Q."/>
            <person name="Du Z.-J."/>
        </authorList>
    </citation>
    <scope>NUCLEOTIDE SEQUENCE [LARGE SCALE GENOMIC DNA]</scope>
    <source>
        <strain evidence="1 2">F01003</strain>
    </source>
</reference>
<dbReference type="OrthoDB" id="799018at2"/>
<dbReference type="RefSeq" id="WP_128533578.1">
    <property type="nucleotide sequence ID" value="NZ_SBIW01000003.1"/>
</dbReference>
<comment type="caution">
    <text evidence="1">The sequence shown here is derived from an EMBL/GenBank/DDBJ whole genome shotgun (WGS) entry which is preliminary data.</text>
</comment>
<proteinExistence type="predicted"/>
<evidence type="ECO:0000313" key="2">
    <source>
        <dbReference type="Proteomes" id="UP000286701"/>
    </source>
</evidence>
<gene>
    <name evidence="1" type="ORF">EPL05_08865</name>
</gene>
<organism evidence="1 2">
    <name type="scientific">Mucilaginibacter gilvus</name>
    <dbReference type="NCBI Taxonomy" id="2305909"/>
    <lineage>
        <taxon>Bacteria</taxon>
        <taxon>Pseudomonadati</taxon>
        <taxon>Bacteroidota</taxon>
        <taxon>Sphingobacteriia</taxon>
        <taxon>Sphingobacteriales</taxon>
        <taxon>Sphingobacteriaceae</taxon>
        <taxon>Mucilaginibacter</taxon>
    </lineage>
</organism>
<evidence type="ECO:0000313" key="1">
    <source>
        <dbReference type="EMBL" id="RWY54143.1"/>
    </source>
</evidence>
<sequence length="107" mass="12631">MDEKTIENQTRLYLYDLMNTAKEHGFKPDDVWEFSLVGDVEKARLQKTYYPTIATKMLPEAVLEVFHQIKSRLNQSFSKDEQSLDKRTVVTDNLNYLVAYNLKRPRT</sequence>
<dbReference type="AlphaFoldDB" id="A0A3S4YFP0"/>
<protein>
    <submittedName>
        <fullName evidence="1">Uncharacterized protein</fullName>
    </submittedName>
</protein>
<keyword evidence="2" id="KW-1185">Reference proteome</keyword>
<dbReference type="EMBL" id="SBIW01000003">
    <property type="protein sequence ID" value="RWY54143.1"/>
    <property type="molecule type" value="Genomic_DNA"/>
</dbReference>
<name>A0A3S4YFP0_9SPHI</name>